<dbReference type="RefSeq" id="WP_116492386.1">
    <property type="nucleotide sequence ID" value="NZ_QDFR01000001.1"/>
</dbReference>
<dbReference type="Pfam" id="PF08323">
    <property type="entry name" value="Glyco_transf_5"/>
    <property type="match status" value="1"/>
</dbReference>
<comment type="catalytic activity">
    <reaction evidence="1 8">
        <text>[(1-&gt;4)-alpha-D-glucosyl](n) + ADP-alpha-D-glucose = [(1-&gt;4)-alpha-D-glucosyl](n+1) + ADP + H(+)</text>
        <dbReference type="Rhea" id="RHEA:18189"/>
        <dbReference type="Rhea" id="RHEA-COMP:9584"/>
        <dbReference type="Rhea" id="RHEA-COMP:9587"/>
        <dbReference type="ChEBI" id="CHEBI:15378"/>
        <dbReference type="ChEBI" id="CHEBI:15444"/>
        <dbReference type="ChEBI" id="CHEBI:57498"/>
        <dbReference type="ChEBI" id="CHEBI:456216"/>
        <dbReference type="EC" id="2.4.1.21"/>
    </reaction>
</comment>
<organism evidence="11 12">
    <name type="scientific">Rhizobium rhizogenes</name>
    <name type="common">Agrobacterium rhizogenes</name>
    <dbReference type="NCBI Taxonomy" id="359"/>
    <lineage>
        <taxon>Bacteria</taxon>
        <taxon>Pseudomonadati</taxon>
        <taxon>Pseudomonadota</taxon>
        <taxon>Alphaproteobacteria</taxon>
        <taxon>Hyphomicrobiales</taxon>
        <taxon>Rhizobiaceae</taxon>
        <taxon>Rhizobium/Agrobacterium group</taxon>
        <taxon>Rhizobium</taxon>
    </lineage>
</organism>
<reference evidence="11 12" key="1">
    <citation type="submission" date="2018-04" db="EMBL/GenBank/DDBJ databases">
        <authorList>
            <person name="Hagen T."/>
        </authorList>
    </citation>
    <scope>NUCLEOTIDE SEQUENCE [LARGE SCALE GENOMIC DNA]</scope>
    <source>
        <strain evidence="11 12">TPD7009</strain>
    </source>
</reference>
<evidence type="ECO:0000256" key="4">
    <source>
        <dbReference type="ARBA" id="ARBA00010281"/>
    </source>
</evidence>
<sequence>MNVLSVTSEIYPLIKTGGLADVSGALPIALKACGVHTRSLIPGYPAVKSAVKDAHKVGEFPDLLGEHADILAGEHEGLDLLILDIPSLYDRPAGPYLDSTGKDFADNWKRYAALSLAAAEIAAGKLAGWQPDLLHAHDWQSAMAPVYMRYAETPEIPSLLTIHNIAFQGQFGANIFSELRLPAHAFSTESIEYYNDISFLKGGLQTATALSTVSPSYAEEILTPDYGMGLEGVIRARAQALHGIVNGIDAEVWNPAIDHLIQENYTAANLKLRAINKAAVANHFRVDHDNGPLFCVISRLTWQKGIDLIAEVADDIVEMGGRLVVLGAGEIALEGALMAAATRHPGRVGVAVGYNEPLSHLMQAGCDAIIVPSRFEPCGLTQLYALRYGCVPVVARNGGLNDTVIDANHAAVSAKVATGVQFSSVTPEGLRQALRRTMRYYREPKLWTQMQKQGMKSDVSWEKSAGLYAALYTQLLSKGH</sequence>
<feature type="domain" description="Glycosyl transferase family 1" evidence="9">
    <location>
        <begin position="289"/>
        <end position="418"/>
    </location>
</feature>
<dbReference type="SUPFAM" id="SSF53756">
    <property type="entry name" value="UDP-Glycosyltransferase/glycogen phosphorylase"/>
    <property type="match status" value="1"/>
</dbReference>
<evidence type="ECO:0000313" key="12">
    <source>
        <dbReference type="Proteomes" id="UP000244335"/>
    </source>
</evidence>
<evidence type="ECO:0000256" key="5">
    <source>
        <dbReference type="ARBA" id="ARBA00022676"/>
    </source>
</evidence>
<dbReference type="GO" id="GO:0004373">
    <property type="term" value="F:alpha-1,4-glucan glucosyltransferase (UDP-glucose donor) activity"/>
    <property type="evidence" value="ECO:0007669"/>
    <property type="project" value="InterPro"/>
</dbReference>
<dbReference type="Pfam" id="PF00534">
    <property type="entry name" value="Glycos_transf_1"/>
    <property type="match status" value="1"/>
</dbReference>
<comment type="caution">
    <text evidence="11">The sequence shown here is derived from an EMBL/GenBank/DDBJ whole genome shotgun (WGS) entry which is preliminary data.</text>
</comment>
<name>A0AA92HBD0_RHIRH</name>
<feature type="domain" description="Starch synthase catalytic" evidence="10">
    <location>
        <begin position="2"/>
        <end position="235"/>
    </location>
</feature>
<evidence type="ECO:0000256" key="3">
    <source>
        <dbReference type="ARBA" id="ARBA00004964"/>
    </source>
</evidence>
<dbReference type="EMBL" id="QDFR01000001">
    <property type="protein sequence ID" value="PVE57439.1"/>
    <property type="molecule type" value="Genomic_DNA"/>
</dbReference>
<evidence type="ECO:0000313" key="11">
    <source>
        <dbReference type="EMBL" id="PVE57439.1"/>
    </source>
</evidence>
<gene>
    <name evidence="8" type="primary">glgA</name>
    <name evidence="11" type="ORF">DC430_05630</name>
</gene>
<evidence type="ECO:0000256" key="8">
    <source>
        <dbReference type="HAMAP-Rule" id="MF_00484"/>
    </source>
</evidence>
<dbReference type="GO" id="GO:0009011">
    <property type="term" value="F:alpha-1,4-glucan glucosyltransferase (ADP-glucose donor) activity"/>
    <property type="evidence" value="ECO:0007669"/>
    <property type="project" value="UniProtKB-UniRule"/>
</dbReference>
<dbReference type="HAMAP" id="MF_00484">
    <property type="entry name" value="Glycogen_synth"/>
    <property type="match status" value="1"/>
</dbReference>
<dbReference type="InterPro" id="IPR013534">
    <property type="entry name" value="Starch_synth_cat_dom"/>
</dbReference>
<keyword evidence="7 8" id="KW-0320">Glycogen biosynthesis</keyword>
<dbReference type="GO" id="GO:0005829">
    <property type="term" value="C:cytosol"/>
    <property type="evidence" value="ECO:0007669"/>
    <property type="project" value="TreeGrafter"/>
</dbReference>
<dbReference type="AlphaFoldDB" id="A0AA92HBD0"/>
<comment type="function">
    <text evidence="2 8">Synthesizes alpha-1,4-glucan chains using ADP-glucose.</text>
</comment>
<dbReference type="NCBIfam" id="NF001899">
    <property type="entry name" value="PRK00654.1-2"/>
    <property type="match status" value="1"/>
</dbReference>
<keyword evidence="6 8" id="KW-0808">Transferase</keyword>
<comment type="pathway">
    <text evidence="3 8">Glycan biosynthesis; glycogen biosynthesis.</text>
</comment>
<comment type="similarity">
    <text evidence="4 8">Belongs to the glycosyltransferase 1 family. Bacterial/plant glycogen synthase subfamily.</text>
</comment>
<dbReference type="PANTHER" id="PTHR45825">
    <property type="entry name" value="GRANULE-BOUND STARCH SYNTHASE 1, CHLOROPLASTIC/AMYLOPLASTIC"/>
    <property type="match status" value="1"/>
</dbReference>
<evidence type="ECO:0000256" key="7">
    <source>
        <dbReference type="ARBA" id="ARBA00023056"/>
    </source>
</evidence>
<dbReference type="Gene3D" id="3.40.50.2000">
    <property type="entry name" value="Glycogen Phosphorylase B"/>
    <property type="match status" value="2"/>
</dbReference>
<evidence type="ECO:0000259" key="10">
    <source>
        <dbReference type="Pfam" id="PF08323"/>
    </source>
</evidence>
<keyword evidence="5 8" id="KW-0328">Glycosyltransferase</keyword>
<dbReference type="Proteomes" id="UP000244335">
    <property type="component" value="Unassembled WGS sequence"/>
</dbReference>
<dbReference type="NCBIfam" id="TIGR02095">
    <property type="entry name" value="glgA"/>
    <property type="match status" value="1"/>
</dbReference>
<accession>A0AA92HBD0</accession>
<evidence type="ECO:0000256" key="1">
    <source>
        <dbReference type="ARBA" id="ARBA00001478"/>
    </source>
</evidence>
<dbReference type="EC" id="2.4.1.21" evidence="8"/>
<dbReference type="GO" id="GO:0005978">
    <property type="term" value="P:glycogen biosynthetic process"/>
    <property type="evidence" value="ECO:0007669"/>
    <property type="project" value="UniProtKB-UniRule"/>
</dbReference>
<evidence type="ECO:0000256" key="2">
    <source>
        <dbReference type="ARBA" id="ARBA00002764"/>
    </source>
</evidence>
<dbReference type="PANTHER" id="PTHR45825:SF11">
    <property type="entry name" value="ALPHA AMYLASE DOMAIN-CONTAINING PROTEIN"/>
    <property type="match status" value="1"/>
</dbReference>
<dbReference type="CDD" id="cd03791">
    <property type="entry name" value="GT5_Glycogen_synthase_DULL1-like"/>
    <property type="match status" value="1"/>
</dbReference>
<evidence type="ECO:0000259" key="9">
    <source>
        <dbReference type="Pfam" id="PF00534"/>
    </source>
</evidence>
<feature type="binding site" evidence="8">
    <location>
        <position position="15"/>
    </location>
    <ligand>
        <name>ADP-alpha-D-glucose</name>
        <dbReference type="ChEBI" id="CHEBI:57498"/>
    </ligand>
</feature>
<evidence type="ECO:0000256" key="6">
    <source>
        <dbReference type="ARBA" id="ARBA00022679"/>
    </source>
</evidence>
<dbReference type="InterPro" id="IPR001296">
    <property type="entry name" value="Glyco_trans_1"/>
</dbReference>
<proteinExistence type="inferred from homology"/>
<dbReference type="InterPro" id="IPR011835">
    <property type="entry name" value="GS/SS"/>
</dbReference>
<protein>
    <recommendedName>
        <fullName evidence="8">Glycogen synthase</fullName>
        <ecNumber evidence="8">2.4.1.21</ecNumber>
    </recommendedName>
    <alternativeName>
        <fullName evidence="8">Starch [bacterial glycogen] synthase</fullName>
    </alternativeName>
</protein>